<keyword evidence="7" id="KW-1185">Reference proteome</keyword>
<dbReference type="EMBL" id="SWFS01000200">
    <property type="protein sequence ID" value="KAA8914438.1"/>
    <property type="molecule type" value="Genomic_DNA"/>
</dbReference>
<evidence type="ECO:0000259" key="5">
    <source>
        <dbReference type="Pfam" id="PF04082"/>
    </source>
</evidence>
<organism evidence="6 7">
    <name type="scientific">Trichomonascus ciferrii</name>
    <dbReference type="NCBI Taxonomy" id="44093"/>
    <lineage>
        <taxon>Eukaryota</taxon>
        <taxon>Fungi</taxon>
        <taxon>Dikarya</taxon>
        <taxon>Ascomycota</taxon>
        <taxon>Saccharomycotina</taxon>
        <taxon>Dipodascomycetes</taxon>
        <taxon>Dipodascales</taxon>
        <taxon>Trichomonascaceae</taxon>
        <taxon>Trichomonascus</taxon>
        <taxon>Trichomonascus ciferrii complex</taxon>
    </lineage>
</organism>
<protein>
    <recommendedName>
        <fullName evidence="5">Xylanolytic transcriptional activator regulatory domain-containing protein</fullName>
    </recommendedName>
</protein>
<dbReference type="GO" id="GO:0003677">
    <property type="term" value="F:DNA binding"/>
    <property type="evidence" value="ECO:0007669"/>
    <property type="project" value="InterPro"/>
</dbReference>
<evidence type="ECO:0000313" key="6">
    <source>
        <dbReference type="EMBL" id="KAA8914438.1"/>
    </source>
</evidence>
<proteinExistence type="predicted"/>
<dbReference type="VEuPathDB" id="FungiDB:TRICI_002881"/>
<dbReference type="CDD" id="cd12148">
    <property type="entry name" value="fungal_TF_MHR"/>
    <property type="match status" value="1"/>
</dbReference>
<sequence length="429" mass="49178">MSENSQQQNKLLATKPSWSNFPDGLLRTLVNAYFDYMNPIVPIMDRELTLKYLESEPSEDIYTLVVTLAAVPLKRVRSLTEEYQEPDFRRCLLAEAMRVKGMSPAFITNPNINCVKTSFFLYLNFCATEEYDVAWYYLQEAITLGRILKIDNEAAYHNLTPIEDTDRRLLFWGLFVSERGFSIHERKPIVLGRSINLPEPEKLSIVHREFVPLIQLMSSVDDDFYPLWLNPIAPLDPCAQMIARMQNKLQSAFPADFYFQSSIQRSNVLITQPWLLLLLWRLNHQWTTVQTSPMDSHFPLYAATTAHRVVSSVTVQDLLAHGPGMRKKLFDITHTLAESIILQPQLTTGPDALEKRNILLSLSETVRSISQDTLNEFRLLETKVKEALQSHIFTYEQKSNIPNQAPPGNGPPTPLSDLFSELYPLANEQ</sequence>
<dbReference type="PANTHER" id="PTHR31668">
    <property type="entry name" value="GLUCOSE TRANSPORT TRANSCRIPTION REGULATOR RGT1-RELATED-RELATED"/>
    <property type="match status" value="1"/>
</dbReference>
<evidence type="ECO:0000313" key="7">
    <source>
        <dbReference type="Proteomes" id="UP000761534"/>
    </source>
</evidence>
<dbReference type="OrthoDB" id="2740448at2759"/>
<evidence type="ECO:0000256" key="4">
    <source>
        <dbReference type="ARBA" id="ARBA00023242"/>
    </source>
</evidence>
<dbReference type="AlphaFoldDB" id="A0A642V585"/>
<gene>
    <name evidence="6" type="ORF">TRICI_002881</name>
</gene>
<keyword evidence="4" id="KW-0539">Nucleus</keyword>
<comment type="caution">
    <text evidence="6">The sequence shown here is derived from an EMBL/GenBank/DDBJ whole genome shotgun (WGS) entry which is preliminary data.</text>
</comment>
<feature type="domain" description="Xylanolytic transcriptional activator regulatory" evidence="5">
    <location>
        <begin position="31"/>
        <end position="190"/>
    </location>
</feature>
<dbReference type="GO" id="GO:0006351">
    <property type="term" value="P:DNA-templated transcription"/>
    <property type="evidence" value="ECO:0007669"/>
    <property type="project" value="InterPro"/>
</dbReference>
<keyword evidence="1" id="KW-0862">Zinc</keyword>
<keyword evidence="2" id="KW-0805">Transcription regulation</keyword>
<keyword evidence="3" id="KW-0804">Transcription</keyword>
<dbReference type="PANTHER" id="PTHR31668:SF24">
    <property type="entry name" value="TRANSCRIPTION FACTOR, PUTATIVE-RELATED"/>
    <property type="match status" value="1"/>
</dbReference>
<dbReference type="InterPro" id="IPR050797">
    <property type="entry name" value="Carb_Metab_Trans_Reg"/>
</dbReference>
<dbReference type="InterPro" id="IPR007219">
    <property type="entry name" value="XnlR_reg_dom"/>
</dbReference>
<accession>A0A642V585</accession>
<dbReference type="Pfam" id="PF04082">
    <property type="entry name" value="Fungal_trans"/>
    <property type="match status" value="1"/>
</dbReference>
<evidence type="ECO:0000256" key="3">
    <source>
        <dbReference type="ARBA" id="ARBA00023163"/>
    </source>
</evidence>
<dbReference type="GO" id="GO:0008270">
    <property type="term" value="F:zinc ion binding"/>
    <property type="evidence" value="ECO:0007669"/>
    <property type="project" value="InterPro"/>
</dbReference>
<name>A0A642V585_9ASCO</name>
<evidence type="ECO:0000256" key="2">
    <source>
        <dbReference type="ARBA" id="ARBA00023015"/>
    </source>
</evidence>
<evidence type="ECO:0000256" key="1">
    <source>
        <dbReference type="ARBA" id="ARBA00022833"/>
    </source>
</evidence>
<reference evidence="6" key="1">
    <citation type="journal article" date="2019" name="G3 (Bethesda)">
        <title>Genome Assemblies of Two Rare Opportunistic Yeast Pathogens: Diutina rugosa (syn. Candida rugosa) and Trichomonascus ciferrii (syn. Candida ciferrii).</title>
        <authorList>
            <person name="Mixao V."/>
            <person name="Saus E."/>
            <person name="Hansen A.P."/>
            <person name="Lass-Florl C."/>
            <person name="Gabaldon T."/>
        </authorList>
    </citation>
    <scope>NUCLEOTIDE SEQUENCE</scope>
    <source>
        <strain evidence="6">CBS 4856</strain>
    </source>
</reference>
<dbReference type="Proteomes" id="UP000761534">
    <property type="component" value="Unassembled WGS sequence"/>
</dbReference>